<dbReference type="RefSeq" id="WP_169259343.1">
    <property type="nucleotide sequence ID" value="NZ_WTVQ01000006.1"/>
</dbReference>
<gene>
    <name evidence="7" type="ORF">GPA25_05415</name>
</gene>
<evidence type="ECO:0000256" key="2">
    <source>
        <dbReference type="ARBA" id="ARBA00023052"/>
    </source>
</evidence>
<evidence type="ECO:0000259" key="4">
    <source>
        <dbReference type="Pfam" id="PF00205"/>
    </source>
</evidence>
<evidence type="ECO:0000256" key="3">
    <source>
        <dbReference type="RuleBase" id="RU362132"/>
    </source>
</evidence>
<evidence type="ECO:0000313" key="8">
    <source>
        <dbReference type="Proteomes" id="UP000648984"/>
    </source>
</evidence>
<comment type="caution">
    <text evidence="7">The sequence shown here is derived from an EMBL/GenBank/DDBJ whole genome shotgun (WGS) entry which is preliminary data.</text>
</comment>
<evidence type="ECO:0008006" key="9">
    <source>
        <dbReference type="Google" id="ProtNLM"/>
    </source>
</evidence>
<protein>
    <recommendedName>
        <fullName evidence="9">Thiamine pyrophosphate-binding protein</fullName>
    </recommendedName>
</protein>
<dbReference type="EMBL" id="WTVQ01000006">
    <property type="protein sequence ID" value="NMG74192.1"/>
    <property type="molecule type" value="Genomic_DNA"/>
</dbReference>
<dbReference type="Pfam" id="PF00205">
    <property type="entry name" value="TPP_enzyme_M"/>
    <property type="match status" value="1"/>
</dbReference>
<dbReference type="SUPFAM" id="SSF52467">
    <property type="entry name" value="DHS-like NAD/FAD-binding domain"/>
    <property type="match status" value="1"/>
</dbReference>
<keyword evidence="8" id="KW-1185">Reference proteome</keyword>
<dbReference type="Gene3D" id="3.40.50.970">
    <property type="match status" value="2"/>
</dbReference>
<sequence>MAIKRGADLIVEALEEYGTEQVVGFIGHTSHFVADAFSKSHLGKRVINPATELGGAWMVNGYNYVKDRSAAVGAWHCVGNLLLHAAMQEARTGRIPAVHIGLNSDGRLAGRSEAAQQVPWQSFTPIARSTQRVERLDKVGEAIHEAFRVAEGHPAGPAYVDIPFDLTADQIDDKALVPRGATRAKSVLHAPNEDVREAAAQLVAAKNPVILAGGGVARSGGSEALLKLAEMVGVPVVTTSTGAGVFPETHALAMGSAGFCGWKSANDMMAAADFVLVLGSRLSDWGIAQGYITKMPKFVHVDTDPAVLGTFYFPLLSVVADAKTFMEQLIEVLPGTSGFKAVRYQERENFRQATEFRAAWDGWVREQESGDGMPASMFRAMAEVRKVQRPEDIIVTDIGNHTLPMFGGAILQRPRRLVTSMAEGILGCGFPMALGAQLAEPNSRVFLGTGDGALYYHFNEFRVAVEHKLPVITMVFTNESYGANWTLMNHQFGQNNWTEFMNPDWVGIAKAFGAYGESVRETGDIAGALQRAIDSGKPALIEIPVSKTQGLASDPVGGVGPNLLLKGREIPVDTGGSMYPGENLLHLKS</sequence>
<dbReference type="Gene3D" id="3.40.50.1220">
    <property type="entry name" value="TPP-binding domain"/>
    <property type="match status" value="1"/>
</dbReference>
<dbReference type="Pfam" id="PF02775">
    <property type="entry name" value="TPP_enzyme_C"/>
    <property type="match status" value="1"/>
</dbReference>
<dbReference type="CDD" id="cd00568">
    <property type="entry name" value="TPP_enzymes"/>
    <property type="match status" value="1"/>
</dbReference>
<dbReference type="PANTHER" id="PTHR18968">
    <property type="entry name" value="THIAMINE PYROPHOSPHATE ENZYMES"/>
    <property type="match status" value="1"/>
</dbReference>
<dbReference type="CDD" id="cd07035">
    <property type="entry name" value="TPP_PYR_POX_like"/>
    <property type="match status" value="1"/>
</dbReference>
<reference evidence="7 8" key="1">
    <citation type="submission" date="2019-12" db="EMBL/GenBank/DDBJ databases">
        <title>Comparative genomics gives insights into the taxonomy of the Azoarcus-Aromatoleum group and reveals separate origins of nif in the plant-associated Azoarcus and non-plant-associated Aromatoleum sub-groups.</title>
        <authorList>
            <person name="Lafos M."/>
            <person name="Maluk M."/>
            <person name="Batista M."/>
            <person name="Junghare M."/>
            <person name="Carmona M."/>
            <person name="Faoro H."/>
            <person name="Cruz L.M."/>
            <person name="Battistoni F."/>
            <person name="De Souza E."/>
            <person name="Pedrosa F."/>
            <person name="Chen W.-M."/>
            <person name="Poole P.S."/>
            <person name="Dixon R.A."/>
            <person name="James E.K."/>
        </authorList>
    </citation>
    <scope>NUCLEOTIDE SEQUENCE [LARGE SCALE GENOMIC DNA]</scope>
    <source>
        <strain evidence="7 8">22Lin</strain>
    </source>
</reference>
<dbReference type="InterPro" id="IPR029035">
    <property type="entry name" value="DHS-like_NAD/FAD-binding_dom"/>
</dbReference>
<feature type="domain" description="Thiamine pyrophosphate enzyme TPP-binding" evidence="5">
    <location>
        <begin position="397"/>
        <end position="543"/>
    </location>
</feature>
<proteinExistence type="inferred from homology"/>
<dbReference type="InterPro" id="IPR012000">
    <property type="entry name" value="Thiamin_PyroP_enz_cen_dom"/>
</dbReference>
<evidence type="ECO:0000259" key="5">
    <source>
        <dbReference type="Pfam" id="PF02775"/>
    </source>
</evidence>
<evidence type="ECO:0000259" key="6">
    <source>
        <dbReference type="Pfam" id="PF02776"/>
    </source>
</evidence>
<feature type="domain" description="Thiamine pyrophosphate enzyme N-terminal TPP-binding" evidence="6">
    <location>
        <begin position="5"/>
        <end position="112"/>
    </location>
</feature>
<dbReference type="PANTHER" id="PTHR18968:SF167">
    <property type="entry name" value="ACETOLACTATE SYNTHASE LARGE SUBUNIT ILVB2-RELATED"/>
    <property type="match status" value="1"/>
</dbReference>
<dbReference type="Proteomes" id="UP000648984">
    <property type="component" value="Unassembled WGS sequence"/>
</dbReference>
<accession>A0ABX1Q9X7</accession>
<evidence type="ECO:0000256" key="1">
    <source>
        <dbReference type="ARBA" id="ARBA00007812"/>
    </source>
</evidence>
<dbReference type="Pfam" id="PF02776">
    <property type="entry name" value="TPP_enzyme_N"/>
    <property type="match status" value="1"/>
</dbReference>
<dbReference type="InterPro" id="IPR045229">
    <property type="entry name" value="TPP_enz"/>
</dbReference>
<dbReference type="InterPro" id="IPR029061">
    <property type="entry name" value="THDP-binding"/>
</dbReference>
<dbReference type="InterPro" id="IPR012001">
    <property type="entry name" value="Thiamin_PyroP_enz_TPP-bd_dom"/>
</dbReference>
<evidence type="ECO:0000313" key="7">
    <source>
        <dbReference type="EMBL" id="NMG74192.1"/>
    </source>
</evidence>
<comment type="similarity">
    <text evidence="1 3">Belongs to the TPP enzyme family.</text>
</comment>
<dbReference type="InterPro" id="IPR011766">
    <property type="entry name" value="TPP_enzyme_TPP-bd"/>
</dbReference>
<organism evidence="7 8">
    <name type="scientific">Aromatoleum diolicum</name>
    <dbReference type="NCBI Taxonomy" id="75796"/>
    <lineage>
        <taxon>Bacteria</taxon>
        <taxon>Pseudomonadati</taxon>
        <taxon>Pseudomonadota</taxon>
        <taxon>Betaproteobacteria</taxon>
        <taxon>Rhodocyclales</taxon>
        <taxon>Rhodocyclaceae</taxon>
        <taxon>Aromatoleum</taxon>
    </lineage>
</organism>
<keyword evidence="2 3" id="KW-0786">Thiamine pyrophosphate</keyword>
<dbReference type="SUPFAM" id="SSF52518">
    <property type="entry name" value="Thiamin diphosphate-binding fold (THDP-binding)"/>
    <property type="match status" value="2"/>
</dbReference>
<feature type="domain" description="Thiamine pyrophosphate enzyme central" evidence="4">
    <location>
        <begin position="195"/>
        <end position="329"/>
    </location>
</feature>
<name>A0ABX1Q9X7_9RHOO</name>